<dbReference type="InterPro" id="IPR010512">
    <property type="entry name" value="DUF1091"/>
</dbReference>
<dbReference type="HOGENOM" id="CLU_1671196_0_0_1"/>
<keyword evidence="1" id="KW-0732">Signal</keyword>
<gene>
    <name evidence="2" type="primary">Dwil\GK19057</name>
    <name evidence="2" type="ORF">Dwil_GK19057</name>
</gene>
<organism evidence="2 3">
    <name type="scientific">Drosophila willistoni</name>
    <name type="common">Fruit fly</name>
    <dbReference type="NCBI Taxonomy" id="7260"/>
    <lineage>
        <taxon>Eukaryota</taxon>
        <taxon>Metazoa</taxon>
        <taxon>Ecdysozoa</taxon>
        <taxon>Arthropoda</taxon>
        <taxon>Hexapoda</taxon>
        <taxon>Insecta</taxon>
        <taxon>Pterygota</taxon>
        <taxon>Neoptera</taxon>
        <taxon>Endopterygota</taxon>
        <taxon>Diptera</taxon>
        <taxon>Brachycera</taxon>
        <taxon>Muscomorpha</taxon>
        <taxon>Ephydroidea</taxon>
        <taxon>Drosophilidae</taxon>
        <taxon>Drosophila</taxon>
        <taxon>Sophophora</taxon>
    </lineage>
</organism>
<name>B4MUF7_DROWI</name>
<dbReference type="PANTHER" id="PTHR20898:SF0">
    <property type="entry name" value="DAEDALUS ON 3-RELATED"/>
    <property type="match status" value="1"/>
</dbReference>
<evidence type="ECO:0000313" key="3">
    <source>
        <dbReference type="Proteomes" id="UP000007798"/>
    </source>
</evidence>
<dbReference type="PANTHER" id="PTHR20898">
    <property type="entry name" value="DAEDALUS ON 3-RELATED-RELATED"/>
    <property type="match status" value="1"/>
</dbReference>
<reference evidence="2 3" key="1">
    <citation type="journal article" date="2007" name="Nature">
        <title>Evolution of genes and genomes on the Drosophila phylogeny.</title>
        <authorList>
            <consortium name="Drosophila 12 Genomes Consortium"/>
            <person name="Clark A.G."/>
            <person name="Eisen M.B."/>
            <person name="Smith D.R."/>
            <person name="Bergman C.M."/>
            <person name="Oliver B."/>
            <person name="Markow T.A."/>
            <person name="Kaufman T.C."/>
            <person name="Kellis M."/>
            <person name="Gelbart W."/>
            <person name="Iyer V.N."/>
            <person name="Pollard D.A."/>
            <person name="Sackton T.B."/>
            <person name="Larracuente A.M."/>
            <person name="Singh N.D."/>
            <person name="Abad J.P."/>
            <person name="Abt D.N."/>
            <person name="Adryan B."/>
            <person name="Aguade M."/>
            <person name="Akashi H."/>
            <person name="Anderson W.W."/>
            <person name="Aquadro C.F."/>
            <person name="Ardell D.H."/>
            <person name="Arguello R."/>
            <person name="Artieri C.G."/>
            <person name="Barbash D.A."/>
            <person name="Barker D."/>
            <person name="Barsanti P."/>
            <person name="Batterham P."/>
            <person name="Batzoglou S."/>
            <person name="Begun D."/>
            <person name="Bhutkar A."/>
            <person name="Blanco E."/>
            <person name="Bosak S.A."/>
            <person name="Bradley R.K."/>
            <person name="Brand A.D."/>
            <person name="Brent M.R."/>
            <person name="Brooks A.N."/>
            <person name="Brown R.H."/>
            <person name="Butlin R.K."/>
            <person name="Caggese C."/>
            <person name="Calvi B.R."/>
            <person name="Bernardo de Carvalho A."/>
            <person name="Caspi A."/>
            <person name="Castrezana S."/>
            <person name="Celniker S.E."/>
            <person name="Chang J.L."/>
            <person name="Chapple C."/>
            <person name="Chatterji S."/>
            <person name="Chinwalla A."/>
            <person name="Civetta A."/>
            <person name="Clifton S.W."/>
            <person name="Comeron J.M."/>
            <person name="Costello J.C."/>
            <person name="Coyne J.A."/>
            <person name="Daub J."/>
            <person name="David R.G."/>
            <person name="Delcher A.L."/>
            <person name="Delehaunty K."/>
            <person name="Do C.B."/>
            <person name="Ebling H."/>
            <person name="Edwards K."/>
            <person name="Eickbush T."/>
            <person name="Evans J.D."/>
            <person name="Filipski A."/>
            <person name="Findeiss S."/>
            <person name="Freyhult E."/>
            <person name="Fulton L."/>
            <person name="Fulton R."/>
            <person name="Garcia A.C."/>
            <person name="Gardiner A."/>
            <person name="Garfield D.A."/>
            <person name="Garvin B.E."/>
            <person name="Gibson G."/>
            <person name="Gilbert D."/>
            <person name="Gnerre S."/>
            <person name="Godfrey J."/>
            <person name="Good R."/>
            <person name="Gotea V."/>
            <person name="Gravely B."/>
            <person name="Greenberg A.J."/>
            <person name="Griffiths-Jones S."/>
            <person name="Gross S."/>
            <person name="Guigo R."/>
            <person name="Gustafson E.A."/>
            <person name="Haerty W."/>
            <person name="Hahn M.W."/>
            <person name="Halligan D.L."/>
            <person name="Halpern A.L."/>
            <person name="Halter G.M."/>
            <person name="Han M.V."/>
            <person name="Heger A."/>
            <person name="Hillier L."/>
            <person name="Hinrichs A.S."/>
            <person name="Holmes I."/>
            <person name="Hoskins R.A."/>
            <person name="Hubisz M.J."/>
            <person name="Hultmark D."/>
            <person name="Huntley M.A."/>
            <person name="Jaffe D.B."/>
            <person name="Jagadeeshan S."/>
            <person name="Jeck W.R."/>
            <person name="Johnson J."/>
            <person name="Jones C.D."/>
            <person name="Jordan W.C."/>
            <person name="Karpen G.H."/>
            <person name="Kataoka E."/>
            <person name="Keightley P.D."/>
            <person name="Kheradpour P."/>
            <person name="Kirkness E.F."/>
            <person name="Koerich L.B."/>
            <person name="Kristiansen K."/>
            <person name="Kudrna D."/>
            <person name="Kulathinal R.J."/>
            <person name="Kumar S."/>
            <person name="Kwok R."/>
            <person name="Lander E."/>
            <person name="Langley C.H."/>
            <person name="Lapoint R."/>
            <person name="Lazzaro B.P."/>
            <person name="Lee S.J."/>
            <person name="Levesque L."/>
            <person name="Li R."/>
            <person name="Lin C.F."/>
            <person name="Lin M.F."/>
            <person name="Lindblad-Toh K."/>
            <person name="Llopart A."/>
            <person name="Long M."/>
            <person name="Low L."/>
            <person name="Lozovsky E."/>
            <person name="Lu J."/>
            <person name="Luo M."/>
            <person name="Machado C.A."/>
            <person name="Makalowski W."/>
            <person name="Marzo M."/>
            <person name="Matsuda M."/>
            <person name="Matzkin L."/>
            <person name="McAllister B."/>
            <person name="McBride C.S."/>
            <person name="McKernan B."/>
            <person name="McKernan K."/>
            <person name="Mendez-Lago M."/>
            <person name="Minx P."/>
            <person name="Mollenhauer M.U."/>
            <person name="Montooth K."/>
            <person name="Mount S.M."/>
            <person name="Mu X."/>
            <person name="Myers E."/>
            <person name="Negre B."/>
            <person name="Newfeld S."/>
            <person name="Nielsen R."/>
            <person name="Noor M.A."/>
            <person name="O'Grady P."/>
            <person name="Pachter L."/>
            <person name="Papaceit M."/>
            <person name="Parisi M.J."/>
            <person name="Parisi M."/>
            <person name="Parts L."/>
            <person name="Pedersen J.S."/>
            <person name="Pesole G."/>
            <person name="Phillippy A.M."/>
            <person name="Ponting C.P."/>
            <person name="Pop M."/>
            <person name="Porcelli D."/>
            <person name="Powell J.R."/>
            <person name="Prohaska S."/>
            <person name="Pruitt K."/>
            <person name="Puig M."/>
            <person name="Quesneville H."/>
            <person name="Ram K.R."/>
            <person name="Rand D."/>
            <person name="Rasmussen M.D."/>
            <person name="Reed L.K."/>
            <person name="Reenan R."/>
            <person name="Reily A."/>
            <person name="Remington K.A."/>
            <person name="Rieger T.T."/>
            <person name="Ritchie M.G."/>
            <person name="Robin C."/>
            <person name="Rogers Y.H."/>
            <person name="Rohde C."/>
            <person name="Rozas J."/>
            <person name="Rubenfield M.J."/>
            <person name="Ruiz A."/>
            <person name="Russo S."/>
            <person name="Salzberg S.L."/>
            <person name="Sanchez-Gracia A."/>
            <person name="Saranga D.J."/>
            <person name="Sato H."/>
            <person name="Schaeffer S.W."/>
            <person name="Schatz M.C."/>
            <person name="Schlenke T."/>
            <person name="Schwartz R."/>
            <person name="Segarra C."/>
            <person name="Singh R.S."/>
            <person name="Sirot L."/>
            <person name="Sirota M."/>
            <person name="Sisneros N.B."/>
            <person name="Smith C.D."/>
            <person name="Smith T.F."/>
            <person name="Spieth J."/>
            <person name="Stage D.E."/>
            <person name="Stark A."/>
            <person name="Stephan W."/>
            <person name="Strausberg R.L."/>
            <person name="Strempel S."/>
            <person name="Sturgill D."/>
            <person name="Sutton G."/>
            <person name="Sutton G.G."/>
            <person name="Tao W."/>
            <person name="Teichmann S."/>
            <person name="Tobari Y.N."/>
            <person name="Tomimura Y."/>
            <person name="Tsolas J.M."/>
            <person name="Valente V.L."/>
            <person name="Venter E."/>
            <person name="Venter J.C."/>
            <person name="Vicario S."/>
            <person name="Vieira F.G."/>
            <person name="Vilella A.J."/>
            <person name="Villasante A."/>
            <person name="Walenz B."/>
            <person name="Wang J."/>
            <person name="Wasserman M."/>
            <person name="Watts T."/>
            <person name="Wilson D."/>
            <person name="Wilson R.K."/>
            <person name="Wing R.A."/>
            <person name="Wolfner M.F."/>
            <person name="Wong A."/>
            <person name="Wong G.K."/>
            <person name="Wu C.I."/>
            <person name="Wu G."/>
            <person name="Yamamoto D."/>
            <person name="Yang H.P."/>
            <person name="Yang S.P."/>
            <person name="Yorke J.A."/>
            <person name="Yoshida K."/>
            <person name="Zdobnov E."/>
            <person name="Zhang P."/>
            <person name="Zhang Y."/>
            <person name="Zimin A.V."/>
            <person name="Baldwin J."/>
            <person name="Abdouelleil A."/>
            <person name="Abdulkadir J."/>
            <person name="Abebe A."/>
            <person name="Abera B."/>
            <person name="Abreu J."/>
            <person name="Acer S.C."/>
            <person name="Aftuck L."/>
            <person name="Alexander A."/>
            <person name="An P."/>
            <person name="Anderson E."/>
            <person name="Anderson S."/>
            <person name="Arachi H."/>
            <person name="Azer M."/>
            <person name="Bachantsang P."/>
            <person name="Barry A."/>
            <person name="Bayul T."/>
            <person name="Berlin A."/>
            <person name="Bessette D."/>
            <person name="Bloom T."/>
            <person name="Blye J."/>
            <person name="Boguslavskiy L."/>
            <person name="Bonnet C."/>
            <person name="Boukhgalter B."/>
            <person name="Bourzgui I."/>
            <person name="Brown A."/>
            <person name="Cahill P."/>
            <person name="Channer S."/>
            <person name="Cheshatsang Y."/>
            <person name="Chuda L."/>
            <person name="Citroen M."/>
            <person name="Collymore A."/>
            <person name="Cooke P."/>
            <person name="Costello M."/>
            <person name="D'Aco K."/>
            <person name="Daza R."/>
            <person name="De Haan G."/>
            <person name="DeGray S."/>
            <person name="DeMaso C."/>
            <person name="Dhargay N."/>
            <person name="Dooley K."/>
            <person name="Dooley E."/>
            <person name="Doricent M."/>
            <person name="Dorje P."/>
            <person name="Dorjee K."/>
            <person name="Dupes A."/>
            <person name="Elong R."/>
            <person name="Falk J."/>
            <person name="Farina A."/>
            <person name="Faro S."/>
            <person name="Ferguson D."/>
            <person name="Fisher S."/>
            <person name="Foley C.D."/>
            <person name="Franke A."/>
            <person name="Friedrich D."/>
            <person name="Gadbois L."/>
            <person name="Gearin G."/>
            <person name="Gearin C.R."/>
            <person name="Giannoukos G."/>
            <person name="Goode T."/>
            <person name="Graham J."/>
            <person name="Grandbois E."/>
            <person name="Grewal S."/>
            <person name="Gyaltsen K."/>
            <person name="Hafez N."/>
            <person name="Hagos B."/>
            <person name="Hall J."/>
            <person name="Henson C."/>
            <person name="Hollinger A."/>
            <person name="Honan T."/>
            <person name="Huard M.D."/>
            <person name="Hughes L."/>
            <person name="Hurhula B."/>
            <person name="Husby M.E."/>
            <person name="Kamat A."/>
            <person name="Kanga B."/>
            <person name="Kashin S."/>
            <person name="Khazanovich D."/>
            <person name="Kisner P."/>
            <person name="Lance K."/>
            <person name="Lara M."/>
            <person name="Lee W."/>
            <person name="Lennon N."/>
            <person name="Letendre F."/>
            <person name="LeVine R."/>
            <person name="Lipovsky A."/>
            <person name="Liu X."/>
            <person name="Liu J."/>
            <person name="Liu S."/>
            <person name="Lokyitsang T."/>
            <person name="Lokyitsang Y."/>
            <person name="Lubonja R."/>
            <person name="Lui A."/>
            <person name="MacDonald P."/>
            <person name="Magnisalis V."/>
            <person name="Maru K."/>
            <person name="Matthews C."/>
            <person name="McCusker W."/>
            <person name="McDonough S."/>
            <person name="Mehta T."/>
            <person name="Meldrim J."/>
            <person name="Meneus L."/>
            <person name="Mihai O."/>
            <person name="Mihalev A."/>
            <person name="Mihova T."/>
            <person name="Mittelman R."/>
            <person name="Mlenga V."/>
            <person name="Montmayeur A."/>
            <person name="Mulrain L."/>
            <person name="Navidi A."/>
            <person name="Naylor J."/>
            <person name="Negash T."/>
            <person name="Nguyen T."/>
            <person name="Nguyen N."/>
            <person name="Nicol R."/>
            <person name="Norbu C."/>
            <person name="Norbu N."/>
            <person name="Novod N."/>
            <person name="O'Neill B."/>
            <person name="Osman S."/>
            <person name="Markiewicz E."/>
            <person name="Oyono O.L."/>
            <person name="Patti C."/>
            <person name="Phunkhang P."/>
            <person name="Pierre F."/>
            <person name="Priest M."/>
            <person name="Raghuraman S."/>
            <person name="Rege F."/>
            <person name="Reyes R."/>
            <person name="Rise C."/>
            <person name="Rogov P."/>
            <person name="Ross K."/>
            <person name="Ryan E."/>
            <person name="Settipalli S."/>
            <person name="Shea T."/>
            <person name="Sherpa N."/>
            <person name="Shi L."/>
            <person name="Shih D."/>
            <person name="Sparrow T."/>
            <person name="Spaulding J."/>
            <person name="Stalker J."/>
            <person name="Stange-Thomann N."/>
            <person name="Stavropoulos S."/>
            <person name="Stone C."/>
            <person name="Strader C."/>
            <person name="Tesfaye S."/>
            <person name="Thomson T."/>
            <person name="Thoulutsang Y."/>
            <person name="Thoulutsang D."/>
            <person name="Topham K."/>
            <person name="Topping I."/>
            <person name="Tsamla T."/>
            <person name="Vassiliev H."/>
            <person name="Vo A."/>
            <person name="Wangchuk T."/>
            <person name="Wangdi T."/>
            <person name="Weiand M."/>
            <person name="Wilkinson J."/>
            <person name="Wilson A."/>
            <person name="Yadav S."/>
            <person name="Young G."/>
            <person name="Yu Q."/>
            <person name="Zembek L."/>
            <person name="Zhong D."/>
            <person name="Zimmer A."/>
            <person name="Zwirko Z."/>
            <person name="Jaffe D.B."/>
            <person name="Alvarez P."/>
            <person name="Brockman W."/>
            <person name="Butler J."/>
            <person name="Chin C."/>
            <person name="Gnerre S."/>
            <person name="Grabherr M."/>
            <person name="Kleber M."/>
            <person name="Mauceli E."/>
            <person name="MacCallum I."/>
        </authorList>
    </citation>
    <scope>NUCLEOTIDE SEQUENCE [LARGE SCALE GENOMIC DNA]</scope>
    <source>
        <strain evidence="3">Tucson 14030-0811.24</strain>
    </source>
</reference>
<feature type="chain" id="PRO_5006458049" description="MD-2-related lipid-recognition domain-containing protein" evidence="1">
    <location>
        <begin position="23"/>
        <end position="186"/>
    </location>
</feature>
<dbReference type="Pfam" id="PF06477">
    <property type="entry name" value="DUF1091"/>
    <property type="match status" value="1"/>
</dbReference>
<dbReference type="SMART" id="SM00697">
    <property type="entry name" value="DM8"/>
    <property type="match status" value="1"/>
</dbReference>
<dbReference type="OrthoDB" id="8040949at2759"/>
<evidence type="ECO:0000256" key="1">
    <source>
        <dbReference type="SAM" id="SignalP"/>
    </source>
</evidence>
<dbReference type="EMBL" id="CH963857">
    <property type="protein sequence ID" value="EDW76083.2"/>
    <property type="molecule type" value="Genomic_DNA"/>
</dbReference>
<accession>B4MUF7</accession>
<proteinExistence type="predicted"/>
<feature type="signal peptide" evidence="1">
    <location>
        <begin position="1"/>
        <end position="22"/>
    </location>
</feature>
<evidence type="ECO:0008006" key="4">
    <source>
        <dbReference type="Google" id="ProtNLM"/>
    </source>
</evidence>
<evidence type="ECO:0000313" key="2">
    <source>
        <dbReference type="EMBL" id="EDW76083.2"/>
    </source>
</evidence>
<dbReference type="KEGG" id="dwi:6642094"/>
<dbReference type="Proteomes" id="UP000007798">
    <property type="component" value="Unassembled WGS sequence"/>
</dbReference>
<dbReference type="InParanoid" id="B4MUF7"/>
<protein>
    <recommendedName>
        <fullName evidence="4">MD-2-related lipid-recognition domain-containing protein</fullName>
    </recommendedName>
</protein>
<sequence length="186" mass="21281">MTGTFLFSVLVIGFATFLEVETKINAYFTKVECINQWPELMPDLSCYSNSSVNGESGSFSAEFTLAENVKELSGIYIVGIQRGKLITNYTASEMNFCVALETVQNNYLLKMIADELRRVGNFPLQCPFKKKHRYYLKDYRIDTKLIPSYTPDLTFVTDCVIATQKRTIFRFKTYGRVFKKSGKSGR</sequence>
<keyword evidence="3" id="KW-1185">Reference proteome</keyword>
<dbReference type="AlphaFoldDB" id="B4MUF7"/>
<dbReference type="eggNOG" id="ENOG502T9E6">
    <property type="taxonomic scope" value="Eukaryota"/>
</dbReference>